<dbReference type="Proteomes" id="UP000254978">
    <property type="component" value="Unassembled WGS sequence"/>
</dbReference>
<dbReference type="EMBL" id="UGQT01000001">
    <property type="protein sequence ID" value="STZ57373.1"/>
    <property type="molecule type" value="Genomic_DNA"/>
</dbReference>
<keyword evidence="2" id="KW-1185">Reference proteome</keyword>
<dbReference type="AlphaFoldDB" id="A0A378TC08"/>
<reference evidence="1 2" key="1">
    <citation type="submission" date="2018-06" db="EMBL/GenBank/DDBJ databases">
        <authorList>
            <consortium name="Pathogen Informatics"/>
            <person name="Doyle S."/>
        </authorList>
    </citation>
    <scope>NUCLEOTIDE SEQUENCE [LARGE SCALE GENOMIC DNA]</scope>
    <source>
        <strain evidence="1 2">NCTC10821</strain>
    </source>
</reference>
<evidence type="ECO:0000313" key="1">
    <source>
        <dbReference type="EMBL" id="STZ57373.1"/>
    </source>
</evidence>
<name>A0A378TC08_9MYCO</name>
<evidence type="ECO:0000313" key="2">
    <source>
        <dbReference type="Proteomes" id="UP000254978"/>
    </source>
</evidence>
<protein>
    <submittedName>
        <fullName evidence="1">Uncharacterized protein</fullName>
    </submittedName>
</protein>
<gene>
    <name evidence="1" type="ORF">NCTC10821_00873</name>
</gene>
<accession>A0A378TC08</accession>
<dbReference type="RefSeq" id="WP_163908264.1">
    <property type="nucleotide sequence ID" value="NZ_AP022600.1"/>
</dbReference>
<proteinExistence type="predicted"/>
<sequence>MKQNWTAQLSAAWKRASIAVTRPSRYVASWDRWDVDSGTRRELNDLDAIWARFQDHR</sequence>
<organism evidence="1 2">
    <name type="scientific">Mycolicibacterium tokaiense</name>
    <dbReference type="NCBI Taxonomy" id="39695"/>
    <lineage>
        <taxon>Bacteria</taxon>
        <taxon>Bacillati</taxon>
        <taxon>Actinomycetota</taxon>
        <taxon>Actinomycetes</taxon>
        <taxon>Mycobacteriales</taxon>
        <taxon>Mycobacteriaceae</taxon>
        <taxon>Mycolicibacterium</taxon>
    </lineage>
</organism>